<dbReference type="AlphaFoldDB" id="A0A1F6D9T3"/>
<comment type="caution">
    <text evidence="7">The sequence shown here is derived from an EMBL/GenBank/DDBJ whole genome shotgun (WGS) entry which is preliminary data.</text>
</comment>
<dbReference type="EMBL" id="MFLD01000044">
    <property type="protein sequence ID" value="OGG58194.1"/>
    <property type="molecule type" value="Genomic_DNA"/>
</dbReference>
<keyword evidence="3 5" id="KW-0687">Ribonucleoprotein</keyword>
<dbReference type="InterPro" id="IPR002677">
    <property type="entry name" value="Ribosomal_bL32"/>
</dbReference>
<keyword evidence="2 5" id="KW-0689">Ribosomal protein</keyword>
<evidence type="ECO:0000256" key="1">
    <source>
        <dbReference type="ARBA" id="ARBA00008560"/>
    </source>
</evidence>
<evidence type="ECO:0000256" key="5">
    <source>
        <dbReference type="HAMAP-Rule" id="MF_00340"/>
    </source>
</evidence>
<dbReference type="PANTHER" id="PTHR35534">
    <property type="entry name" value="50S RIBOSOMAL PROTEIN L32"/>
    <property type="match status" value="1"/>
</dbReference>
<dbReference type="SUPFAM" id="SSF57829">
    <property type="entry name" value="Zn-binding ribosomal proteins"/>
    <property type="match status" value="1"/>
</dbReference>
<evidence type="ECO:0000313" key="7">
    <source>
        <dbReference type="EMBL" id="OGG58194.1"/>
    </source>
</evidence>
<feature type="region of interest" description="Disordered" evidence="6">
    <location>
        <begin position="59"/>
        <end position="88"/>
    </location>
</feature>
<name>A0A1F6D9T3_9BACT</name>
<feature type="compositionally biased region" description="Basic and acidic residues" evidence="6">
    <location>
        <begin position="69"/>
        <end position="88"/>
    </location>
</feature>
<dbReference type="GO" id="GO:0015934">
    <property type="term" value="C:large ribosomal subunit"/>
    <property type="evidence" value="ECO:0007669"/>
    <property type="project" value="InterPro"/>
</dbReference>
<proteinExistence type="inferred from homology"/>
<gene>
    <name evidence="5" type="primary">rpmF</name>
    <name evidence="7" type="ORF">A3C86_00855</name>
</gene>
<dbReference type="Pfam" id="PF01783">
    <property type="entry name" value="Ribosomal_L32p"/>
    <property type="match status" value="1"/>
</dbReference>
<dbReference type="PANTHER" id="PTHR35534:SF1">
    <property type="entry name" value="LARGE RIBOSOMAL SUBUNIT PROTEIN BL32"/>
    <property type="match status" value="1"/>
</dbReference>
<dbReference type="HAMAP" id="MF_00340">
    <property type="entry name" value="Ribosomal_bL32"/>
    <property type="match status" value="1"/>
</dbReference>
<dbReference type="InterPro" id="IPR011332">
    <property type="entry name" value="Ribosomal_zn-bd"/>
</dbReference>
<dbReference type="InterPro" id="IPR044957">
    <property type="entry name" value="Ribosomal_bL32_bact"/>
</dbReference>
<protein>
    <recommendedName>
        <fullName evidence="4 5">Large ribosomal subunit protein bL32</fullName>
    </recommendedName>
</protein>
<dbReference type="GO" id="GO:0003735">
    <property type="term" value="F:structural constituent of ribosome"/>
    <property type="evidence" value="ECO:0007669"/>
    <property type="project" value="InterPro"/>
</dbReference>
<sequence length="88" mass="10006">MVVRMRANRSKTGMRRSHAAISGARLSKCECGANKIPHRACQACGKYNGKVVIDIVARTKREQRRTKRHEKELKESGKETKEKVPEKT</sequence>
<reference evidence="7 8" key="1">
    <citation type="journal article" date="2016" name="Nat. Commun.">
        <title>Thousands of microbial genomes shed light on interconnected biogeochemical processes in an aquifer system.</title>
        <authorList>
            <person name="Anantharaman K."/>
            <person name="Brown C.T."/>
            <person name="Hug L.A."/>
            <person name="Sharon I."/>
            <person name="Castelle C.J."/>
            <person name="Probst A.J."/>
            <person name="Thomas B.C."/>
            <person name="Singh A."/>
            <person name="Wilkins M.J."/>
            <person name="Karaoz U."/>
            <person name="Brodie E.L."/>
            <person name="Williams K.H."/>
            <person name="Hubbard S.S."/>
            <person name="Banfield J.F."/>
        </authorList>
    </citation>
    <scope>NUCLEOTIDE SEQUENCE [LARGE SCALE GENOMIC DNA]</scope>
</reference>
<evidence type="ECO:0000313" key="8">
    <source>
        <dbReference type="Proteomes" id="UP000178042"/>
    </source>
</evidence>
<evidence type="ECO:0000256" key="6">
    <source>
        <dbReference type="SAM" id="MobiDB-lite"/>
    </source>
</evidence>
<evidence type="ECO:0000256" key="3">
    <source>
        <dbReference type="ARBA" id="ARBA00023274"/>
    </source>
</evidence>
<dbReference type="GO" id="GO:0006412">
    <property type="term" value="P:translation"/>
    <property type="evidence" value="ECO:0007669"/>
    <property type="project" value="UniProtKB-UniRule"/>
</dbReference>
<organism evidence="7 8">
    <name type="scientific">Candidatus Kaiserbacteria bacterium RIFCSPHIGHO2_02_FULL_49_16</name>
    <dbReference type="NCBI Taxonomy" id="1798490"/>
    <lineage>
        <taxon>Bacteria</taxon>
        <taxon>Candidatus Kaiseribacteriota</taxon>
    </lineage>
</organism>
<accession>A0A1F6D9T3</accession>
<evidence type="ECO:0000256" key="2">
    <source>
        <dbReference type="ARBA" id="ARBA00022980"/>
    </source>
</evidence>
<dbReference type="NCBIfam" id="TIGR01031">
    <property type="entry name" value="rpmF_bact"/>
    <property type="match status" value="1"/>
</dbReference>
<dbReference type="Proteomes" id="UP000178042">
    <property type="component" value="Unassembled WGS sequence"/>
</dbReference>
<comment type="similarity">
    <text evidence="1 5">Belongs to the bacterial ribosomal protein bL32 family.</text>
</comment>
<evidence type="ECO:0000256" key="4">
    <source>
        <dbReference type="ARBA" id="ARBA00035178"/>
    </source>
</evidence>